<accession>A0ACC2GSK6</accession>
<protein>
    <submittedName>
        <fullName evidence="1">Uncharacterized protein</fullName>
    </submittedName>
</protein>
<sequence>MKHYMGHGLSEYLEEQRSHFIFCKEIPQGRNPRSARSDDSKSESSSEISESEDGGDTGLEGSFDTLEFRNPKKLTSLSNVKIVVDKAFSDVADTLLKQLQSGPPSILPLSSCSFLTCRVCSVLAVAHVQGHQQGGRGHHDELKGPQADLGYGEEVVEADVLLAARLQRVADKVLLLVFPDLLGGRHVHLGCGR</sequence>
<keyword evidence="2" id="KW-1185">Reference proteome</keyword>
<gene>
    <name evidence="1" type="ORF">DPEC_G00134960</name>
</gene>
<proteinExistence type="predicted"/>
<comment type="caution">
    <text evidence="1">The sequence shown here is derived from an EMBL/GenBank/DDBJ whole genome shotgun (WGS) entry which is preliminary data.</text>
</comment>
<dbReference type="Proteomes" id="UP001157502">
    <property type="component" value="Chromosome 10"/>
</dbReference>
<dbReference type="EMBL" id="CM055737">
    <property type="protein sequence ID" value="KAJ8006413.1"/>
    <property type="molecule type" value="Genomic_DNA"/>
</dbReference>
<name>A0ACC2GSK6_DALPE</name>
<organism evidence="1 2">
    <name type="scientific">Dallia pectoralis</name>
    <name type="common">Alaska blackfish</name>
    <dbReference type="NCBI Taxonomy" id="75939"/>
    <lineage>
        <taxon>Eukaryota</taxon>
        <taxon>Metazoa</taxon>
        <taxon>Chordata</taxon>
        <taxon>Craniata</taxon>
        <taxon>Vertebrata</taxon>
        <taxon>Euteleostomi</taxon>
        <taxon>Actinopterygii</taxon>
        <taxon>Neopterygii</taxon>
        <taxon>Teleostei</taxon>
        <taxon>Protacanthopterygii</taxon>
        <taxon>Esociformes</taxon>
        <taxon>Umbridae</taxon>
        <taxon>Dallia</taxon>
    </lineage>
</organism>
<reference evidence="1" key="1">
    <citation type="submission" date="2021-05" db="EMBL/GenBank/DDBJ databases">
        <authorList>
            <person name="Pan Q."/>
            <person name="Jouanno E."/>
            <person name="Zahm M."/>
            <person name="Klopp C."/>
            <person name="Cabau C."/>
            <person name="Louis A."/>
            <person name="Berthelot C."/>
            <person name="Parey E."/>
            <person name="Roest Crollius H."/>
            <person name="Montfort J."/>
            <person name="Robinson-Rechavi M."/>
            <person name="Bouchez O."/>
            <person name="Lampietro C."/>
            <person name="Lopez Roques C."/>
            <person name="Donnadieu C."/>
            <person name="Postlethwait J."/>
            <person name="Bobe J."/>
            <person name="Dillon D."/>
            <person name="Chandos A."/>
            <person name="von Hippel F."/>
            <person name="Guiguen Y."/>
        </authorList>
    </citation>
    <scope>NUCLEOTIDE SEQUENCE</scope>
    <source>
        <strain evidence="1">YG-Jan2019</strain>
    </source>
</reference>
<evidence type="ECO:0000313" key="2">
    <source>
        <dbReference type="Proteomes" id="UP001157502"/>
    </source>
</evidence>
<evidence type="ECO:0000313" key="1">
    <source>
        <dbReference type="EMBL" id="KAJ8006413.1"/>
    </source>
</evidence>